<dbReference type="InterPro" id="IPR000489">
    <property type="entry name" value="Pterin-binding_dom"/>
</dbReference>
<dbReference type="PROSITE" id="PS00792">
    <property type="entry name" value="DHPS_1"/>
    <property type="match status" value="1"/>
</dbReference>
<evidence type="ECO:0000256" key="12">
    <source>
        <dbReference type="ARBA" id="ARBA00030193"/>
    </source>
</evidence>
<evidence type="ECO:0000256" key="10">
    <source>
        <dbReference type="ARBA" id="ARBA00022842"/>
    </source>
</evidence>
<dbReference type="GO" id="GO:0005829">
    <property type="term" value="C:cytosol"/>
    <property type="evidence" value="ECO:0007669"/>
    <property type="project" value="TreeGrafter"/>
</dbReference>
<keyword evidence="10 14" id="KW-0460">Magnesium</keyword>
<evidence type="ECO:0000256" key="6">
    <source>
        <dbReference type="ARBA" id="ARBA00012458"/>
    </source>
</evidence>
<evidence type="ECO:0000256" key="5">
    <source>
        <dbReference type="ARBA" id="ARBA00011738"/>
    </source>
</evidence>
<keyword evidence="17" id="KW-1185">Reference proteome</keyword>
<evidence type="ECO:0000313" key="16">
    <source>
        <dbReference type="EMBL" id="KEY91603.1"/>
    </source>
</evidence>
<name>A0A084CP74_9GAMM</name>
<comment type="pathway">
    <text evidence="3 14">Cofactor biosynthesis; tetrahydrofolate biosynthesis; 7,8-dihydrofolate from 2-amino-4-hydroxy-6-hydroxymethyl-7,8-dihydropteridine diphosphate and 4-aminobenzoate: step 1/2.</text>
</comment>
<dbReference type="InterPro" id="IPR006390">
    <property type="entry name" value="DHP_synth_dom"/>
</dbReference>
<keyword evidence="11 14" id="KW-0289">Folate biosynthesis</keyword>
<accession>A0A084CP74</accession>
<evidence type="ECO:0000256" key="8">
    <source>
        <dbReference type="ARBA" id="ARBA00022679"/>
    </source>
</evidence>
<dbReference type="RefSeq" id="WP_034413136.1">
    <property type="nucleotide sequence ID" value="NZ_JGVK01000006.1"/>
</dbReference>
<organism evidence="16 17">
    <name type="scientific">Candidatus Photodesmus blepharonis</name>
    <dbReference type="NCBI Taxonomy" id="1179155"/>
    <lineage>
        <taxon>Bacteria</taxon>
        <taxon>Pseudomonadati</taxon>
        <taxon>Pseudomonadota</taxon>
        <taxon>Gammaproteobacteria</taxon>
        <taxon>Vibrionales</taxon>
        <taxon>Vibrionaceae</taxon>
        <taxon>Candidatus Photodesmus</taxon>
    </lineage>
</organism>
<dbReference type="EC" id="2.5.1.15" evidence="6 14"/>
<comment type="caution">
    <text evidence="16">The sequence shown here is derived from an EMBL/GenBank/DDBJ whole genome shotgun (WGS) entry which is preliminary data.</text>
</comment>
<dbReference type="FunFam" id="3.20.20.20:FF:000004">
    <property type="entry name" value="Dihydropteroate synthase"/>
    <property type="match status" value="1"/>
</dbReference>
<evidence type="ECO:0000256" key="4">
    <source>
        <dbReference type="ARBA" id="ARBA00009503"/>
    </source>
</evidence>
<proteinExistence type="inferred from homology"/>
<evidence type="ECO:0000256" key="14">
    <source>
        <dbReference type="RuleBase" id="RU361205"/>
    </source>
</evidence>
<evidence type="ECO:0000256" key="3">
    <source>
        <dbReference type="ARBA" id="ARBA00004763"/>
    </source>
</evidence>
<dbReference type="NCBIfam" id="TIGR01496">
    <property type="entry name" value="DHPS"/>
    <property type="match status" value="1"/>
</dbReference>
<evidence type="ECO:0000256" key="2">
    <source>
        <dbReference type="ARBA" id="ARBA00001946"/>
    </source>
</evidence>
<dbReference type="PANTHER" id="PTHR20941">
    <property type="entry name" value="FOLATE SYNTHESIS PROTEINS"/>
    <property type="match status" value="1"/>
</dbReference>
<dbReference type="AlphaFoldDB" id="A0A084CP74"/>
<keyword evidence="8 14" id="KW-0808">Transferase</keyword>
<keyword evidence="9 14" id="KW-0479">Metal-binding</keyword>
<gene>
    <name evidence="16" type="primary">folP</name>
    <name evidence="16" type="ORF">CF67_14004</name>
</gene>
<dbReference type="Proteomes" id="UP000053784">
    <property type="component" value="Unassembled WGS sequence"/>
</dbReference>
<dbReference type="InterPro" id="IPR045031">
    <property type="entry name" value="DHP_synth-like"/>
</dbReference>
<comment type="cofactor">
    <cofactor evidence="2 14">
        <name>Mg(2+)</name>
        <dbReference type="ChEBI" id="CHEBI:18420"/>
    </cofactor>
</comment>
<evidence type="ECO:0000256" key="7">
    <source>
        <dbReference type="ARBA" id="ARBA00016919"/>
    </source>
</evidence>
<dbReference type="GO" id="GO:0046656">
    <property type="term" value="P:folic acid biosynthetic process"/>
    <property type="evidence" value="ECO:0007669"/>
    <property type="project" value="UniProtKB-KW"/>
</dbReference>
<dbReference type="EMBL" id="JGVK01000006">
    <property type="protein sequence ID" value="KEY91603.1"/>
    <property type="molecule type" value="Genomic_DNA"/>
</dbReference>
<dbReference type="GO" id="GO:0046872">
    <property type="term" value="F:metal ion binding"/>
    <property type="evidence" value="ECO:0007669"/>
    <property type="project" value="UniProtKB-KW"/>
</dbReference>
<dbReference type="GO" id="GO:0004156">
    <property type="term" value="F:dihydropteroate synthase activity"/>
    <property type="evidence" value="ECO:0007669"/>
    <property type="project" value="UniProtKB-EC"/>
</dbReference>
<evidence type="ECO:0000256" key="13">
    <source>
        <dbReference type="ARBA" id="ARBA00053449"/>
    </source>
</evidence>
<evidence type="ECO:0000259" key="15">
    <source>
        <dbReference type="PROSITE" id="PS50972"/>
    </source>
</evidence>
<evidence type="ECO:0000256" key="11">
    <source>
        <dbReference type="ARBA" id="ARBA00022909"/>
    </source>
</evidence>
<comment type="subunit">
    <text evidence="5">Homodimer.</text>
</comment>
<sequence>MIISANNKQLDLSKPHIMGILNVTPDSFYDGGKYTSLNKALYQTEKMIFAGASIIDIGGESTRPGSSQISLDDELKRILPIIKIIRSKYHNVWVSIDTNKPEVMKQALEAGVDIINDICALQEPGALEIATKFQVPVCLMHTQKRPCAVQNNPQYQDITQEIMDFFIKRISACEALGIKKKRLILDPGFGFDKNLQHNYHLLSNLKVFQQLGLPILVGMSRKSMIFKLLNNKAKDCMSASVVCAAIAILNGAKIIRVHDVEETLQAIKIIEITQSNYQL</sequence>
<dbReference type="eggNOG" id="COG0294">
    <property type="taxonomic scope" value="Bacteria"/>
</dbReference>
<dbReference type="PROSITE" id="PS50972">
    <property type="entry name" value="PTERIN_BINDING"/>
    <property type="match status" value="1"/>
</dbReference>
<evidence type="ECO:0000256" key="9">
    <source>
        <dbReference type="ARBA" id="ARBA00022723"/>
    </source>
</evidence>
<dbReference type="UniPathway" id="UPA00077">
    <property type="reaction ID" value="UER00156"/>
</dbReference>
<comment type="similarity">
    <text evidence="4 14">Belongs to the DHPS family.</text>
</comment>
<dbReference type="PROSITE" id="PS00793">
    <property type="entry name" value="DHPS_2"/>
    <property type="match status" value="1"/>
</dbReference>
<feature type="domain" description="Pterin-binding" evidence="15">
    <location>
        <begin position="15"/>
        <end position="268"/>
    </location>
</feature>
<dbReference type="Pfam" id="PF00809">
    <property type="entry name" value="Pterin_bind"/>
    <property type="match status" value="1"/>
</dbReference>
<dbReference type="GO" id="GO:0046654">
    <property type="term" value="P:tetrahydrofolate biosynthetic process"/>
    <property type="evidence" value="ECO:0007669"/>
    <property type="project" value="UniProtKB-UniPathway"/>
</dbReference>
<reference evidence="16 17" key="1">
    <citation type="submission" date="2014-03" db="EMBL/GenBank/DDBJ databases">
        <title>Selection and divergence in the genomes of co-occurring obligate luminous symbionts with specific hosts.</title>
        <authorList>
            <person name="Hendry T.A."/>
            <person name="de Wet J.R."/>
            <person name="Dunlap P.V."/>
        </authorList>
    </citation>
    <scope>NUCLEOTIDE SEQUENCE [LARGE SCALE GENOMIC DNA]</scope>
    <source>
        <strain evidence="16 17">Ppalp.1</strain>
    </source>
</reference>
<comment type="function">
    <text evidence="13 14">Catalyzes the condensation of para-aminobenzoate (pABA) with 6-hydroxymethyl-7,8-dihydropterin diphosphate (DHPt-PP) to form 7,8-dihydropteroate (H2Pte), the immediate precursor of folate derivatives.</text>
</comment>
<dbReference type="OrthoDB" id="9811744at2"/>
<evidence type="ECO:0000256" key="1">
    <source>
        <dbReference type="ARBA" id="ARBA00000012"/>
    </source>
</evidence>
<dbReference type="SUPFAM" id="SSF51717">
    <property type="entry name" value="Dihydropteroate synthetase-like"/>
    <property type="match status" value="1"/>
</dbReference>
<evidence type="ECO:0000313" key="17">
    <source>
        <dbReference type="Proteomes" id="UP000053784"/>
    </source>
</evidence>
<comment type="catalytic activity">
    <reaction evidence="1">
        <text>(7,8-dihydropterin-6-yl)methyl diphosphate + 4-aminobenzoate = 7,8-dihydropteroate + diphosphate</text>
        <dbReference type="Rhea" id="RHEA:19949"/>
        <dbReference type="ChEBI" id="CHEBI:17836"/>
        <dbReference type="ChEBI" id="CHEBI:17839"/>
        <dbReference type="ChEBI" id="CHEBI:33019"/>
        <dbReference type="ChEBI" id="CHEBI:72950"/>
        <dbReference type="EC" id="2.5.1.15"/>
    </reaction>
</comment>
<dbReference type="Gene3D" id="3.20.20.20">
    <property type="entry name" value="Dihydropteroate synthase-like"/>
    <property type="match status" value="1"/>
</dbReference>
<protein>
    <recommendedName>
        <fullName evidence="7 14">Dihydropteroate synthase</fullName>
        <shortName evidence="14">DHPS</shortName>
        <ecNumber evidence="6 14">2.5.1.15</ecNumber>
    </recommendedName>
    <alternativeName>
        <fullName evidence="12 14">Dihydropteroate pyrophosphorylase</fullName>
    </alternativeName>
</protein>
<dbReference type="CDD" id="cd00739">
    <property type="entry name" value="DHPS"/>
    <property type="match status" value="1"/>
</dbReference>
<dbReference type="STRING" id="1179155.CF67_14004"/>
<dbReference type="PANTHER" id="PTHR20941:SF1">
    <property type="entry name" value="FOLIC ACID SYNTHESIS PROTEIN FOL1"/>
    <property type="match status" value="1"/>
</dbReference>
<dbReference type="InterPro" id="IPR011005">
    <property type="entry name" value="Dihydropteroate_synth-like_sf"/>
</dbReference>